<keyword evidence="5" id="KW-0762">Sugar transport</keyword>
<dbReference type="PANTHER" id="PTHR19432:SF70">
    <property type="entry name" value="SUCROSE TRANSPORT PROTEIN SUC1-RELATED"/>
    <property type="match status" value="1"/>
</dbReference>
<keyword evidence="7" id="KW-0769">Symport</keyword>
<feature type="transmembrane region" description="Helical" evidence="10">
    <location>
        <begin position="99"/>
        <end position="119"/>
    </location>
</feature>
<evidence type="ECO:0000256" key="6">
    <source>
        <dbReference type="ARBA" id="ARBA00022692"/>
    </source>
</evidence>
<evidence type="ECO:0000313" key="12">
    <source>
        <dbReference type="Proteomes" id="UP001497516"/>
    </source>
</evidence>
<protein>
    <recommendedName>
        <fullName evidence="13">Sucrose transporter</fullName>
    </recommendedName>
</protein>
<keyword evidence="6 10" id="KW-0812">Transmembrane</keyword>
<keyword evidence="4" id="KW-0813">Transport</keyword>
<dbReference type="SUPFAM" id="SSF103473">
    <property type="entry name" value="MFS general substrate transporter"/>
    <property type="match status" value="1"/>
</dbReference>
<feature type="transmembrane region" description="Helical" evidence="10">
    <location>
        <begin position="62"/>
        <end position="87"/>
    </location>
</feature>
<dbReference type="AlphaFoldDB" id="A0AAV2G2T5"/>
<feature type="transmembrane region" description="Helical" evidence="10">
    <location>
        <begin position="23"/>
        <end position="42"/>
    </location>
</feature>
<accession>A0AAV2G2T5</accession>
<dbReference type="GO" id="GO:0008506">
    <property type="term" value="F:sucrose:proton symporter activity"/>
    <property type="evidence" value="ECO:0007669"/>
    <property type="project" value="TreeGrafter"/>
</dbReference>
<dbReference type="GO" id="GO:0005886">
    <property type="term" value="C:plasma membrane"/>
    <property type="evidence" value="ECO:0007669"/>
    <property type="project" value="TreeGrafter"/>
</dbReference>
<comment type="pathway">
    <text evidence="2">Glycan biosynthesis; sucrose metabolism.</text>
</comment>
<gene>
    <name evidence="11" type="ORF">LTRI10_LOCUS43835</name>
</gene>
<dbReference type="Pfam" id="PF13347">
    <property type="entry name" value="MFS_2"/>
    <property type="match status" value="1"/>
</dbReference>
<evidence type="ECO:0000256" key="9">
    <source>
        <dbReference type="ARBA" id="ARBA00023136"/>
    </source>
</evidence>
<dbReference type="EMBL" id="OZ034820">
    <property type="protein sequence ID" value="CAL1403940.1"/>
    <property type="molecule type" value="Genomic_DNA"/>
</dbReference>
<dbReference type="InterPro" id="IPR036259">
    <property type="entry name" value="MFS_trans_sf"/>
</dbReference>
<dbReference type="GO" id="GO:0005773">
    <property type="term" value="C:vacuole"/>
    <property type="evidence" value="ECO:0007669"/>
    <property type="project" value="TreeGrafter"/>
</dbReference>
<organism evidence="11 12">
    <name type="scientific">Linum trigynum</name>
    <dbReference type="NCBI Taxonomy" id="586398"/>
    <lineage>
        <taxon>Eukaryota</taxon>
        <taxon>Viridiplantae</taxon>
        <taxon>Streptophyta</taxon>
        <taxon>Embryophyta</taxon>
        <taxon>Tracheophyta</taxon>
        <taxon>Spermatophyta</taxon>
        <taxon>Magnoliopsida</taxon>
        <taxon>eudicotyledons</taxon>
        <taxon>Gunneridae</taxon>
        <taxon>Pentapetalae</taxon>
        <taxon>rosids</taxon>
        <taxon>fabids</taxon>
        <taxon>Malpighiales</taxon>
        <taxon>Linaceae</taxon>
        <taxon>Linum</taxon>
    </lineage>
</organism>
<evidence type="ECO:0000256" key="7">
    <source>
        <dbReference type="ARBA" id="ARBA00022847"/>
    </source>
</evidence>
<keyword evidence="9 10" id="KW-0472">Membrane</keyword>
<sequence>MIVQPLVGYYSDRCTSRFGCRRPFIVGGTVFILISVFLIGYAADIVHAAGDDLSRPAKPRAITVFVVGFWLLDAANNMLMAPCRALLADLSGSSQKQTCVANSFLSFFLAVGNVLGYAAGSYSNLYKIFTFTKSEACDVYYRSTSSSSCIWDFFILFKMWEWG</sequence>
<evidence type="ECO:0000256" key="2">
    <source>
        <dbReference type="ARBA" id="ARBA00004914"/>
    </source>
</evidence>
<name>A0AAV2G2T5_9ROSI</name>
<evidence type="ECO:0008006" key="13">
    <source>
        <dbReference type="Google" id="ProtNLM"/>
    </source>
</evidence>
<dbReference type="PANTHER" id="PTHR19432">
    <property type="entry name" value="SUGAR TRANSPORTER"/>
    <property type="match status" value="1"/>
</dbReference>
<evidence type="ECO:0000256" key="4">
    <source>
        <dbReference type="ARBA" id="ARBA00022448"/>
    </source>
</evidence>
<comment type="subcellular location">
    <subcellularLocation>
        <location evidence="1">Membrane</location>
        <topology evidence="1">Multi-pass membrane protein</topology>
    </subcellularLocation>
</comment>
<evidence type="ECO:0000256" key="3">
    <source>
        <dbReference type="ARBA" id="ARBA00007134"/>
    </source>
</evidence>
<reference evidence="11 12" key="1">
    <citation type="submission" date="2024-04" db="EMBL/GenBank/DDBJ databases">
        <authorList>
            <person name="Fracassetti M."/>
        </authorList>
    </citation>
    <scope>NUCLEOTIDE SEQUENCE [LARGE SCALE GENOMIC DNA]</scope>
</reference>
<evidence type="ECO:0000256" key="8">
    <source>
        <dbReference type="ARBA" id="ARBA00022989"/>
    </source>
</evidence>
<proteinExistence type="inferred from homology"/>
<dbReference type="Gene3D" id="1.20.1250.20">
    <property type="entry name" value="MFS general substrate transporter like domains"/>
    <property type="match status" value="1"/>
</dbReference>
<comment type="similarity">
    <text evidence="3">Belongs to the glycoside-pentoside-hexuronide (GPH) cation symporter transporter (TC 2.A.2.4) family.</text>
</comment>
<evidence type="ECO:0000256" key="5">
    <source>
        <dbReference type="ARBA" id="ARBA00022597"/>
    </source>
</evidence>
<evidence type="ECO:0000256" key="1">
    <source>
        <dbReference type="ARBA" id="ARBA00004141"/>
    </source>
</evidence>
<keyword evidence="8 10" id="KW-1133">Transmembrane helix</keyword>
<keyword evidence="12" id="KW-1185">Reference proteome</keyword>
<evidence type="ECO:0000256" key="10">
    <source>
        <dbReference type="SAM" id="Phobius"/>
    </source>
</evidence>
<dbReference type="Proteomes" id="UP001497516">
    <property type="component" value="Chromosome 7"/>
</dbReference>
<evidence type="ECO:0000313" key="11">
    <source>
        <dbReference type="EMBL" id="CAL1403940.1"/>
    </source>
</evidence>